<dbReference type="AlphaFoldDB" id="A0A438CA88"/>
<feature type="region of interest" description="Disordered" evidence="1">
    <location>
        <begin position="1"/>
        <end position="37"/>
    </location>
</feature>
<evidence type="ECO:0000313" key="3">
    <source>
        <dbReference type="Proteomes" id="UP000288805"/>
    </source>
</evidence>
<accession>A0A438CA88</accession>
<comment type="caution">
    <text evidence="2">The sequence shown here is derived from an EMBL/GenBank/DDBJ whole genome shotgun (WGS) entry which is preliminary data.</text>
</comment>
<gene>
    <name evidence="2" type="ORF">CK203_113219</name>
</gene>
<name>A0A438CA88_VITVI</name>
<evidence type="ECO:0000313" key="2">
    <source>
        <dbReference type="EMBL" id="RVW20098.1"/>
    </source>
</evidence>
<sequence length="99" mass="10890">MHPPYLHGGRCKANEAAPEEVESSHAGGGSQESNASNRVRFGAEMRKIWPLEDNCSRCAKGVRMVCEWCAKLAHPPQVCENFAHPMRGANFALFLPTPL</sequence>
<evidence type="ECO:0000256" key="1">
    <source>
        <dbReference type="SAM" id="MobiDB-lite"/>
    </source>
</evidence>
<reference evidence="2 3" key="1">
    <citation type="journal article" date="2018" name="PLoS Genet.">
        <title>Population sequencing reveals clonal diversity and ancestral inbreeding in the grapevine cultivar Chardonnay.</title>
        <authorList>
            <person name="Roach M.J."/>
            <person name="Johnson D.L."/>
            <person name="Bohlmann J."/>
            <person name="van Vuuren H.J."/>
            <person name="Jones S.J."/>
            <person name="Pretorius I.S."/>
            <person name="Schmidt S.A."/>
            <person name="Borneman A.R."/>
        </authorList>
    </citation>
    <scope>NUCLEOTIDE SEQUENCE [LARGE SCALE GENOMIC DNA]</scope>
    <source>
        <strain evidence="3">cv. Chardonnay</strain>
        <tissue evidence="2">Leaf</tissue>
    </source>
</reference>
<dbReference type="EMBL" id="QGNW01002399">
    <property type="protein sequence ID" value="RVW20098.1"/>
    <property type="molecule type" value="Genomic_DNA"/>
</dbReference>
<proteinExistence type="predicted"/>
<dbReference type="Proteomes" id="UP000288805">
    <property type="component" value="Unassembled WGS sequence"/>
</dbReference>
<organism evidence="2 3">
    <name type="scientific">Vitis vinifera</name>
    <name type="common">Grape</name>
    <dbReference type="NCBI Taxonomy" id="29760"/>
    <lineage>
        <taxon>Eukaryota</taxon>
        <taxon>Viridiplantae</taxon>
        <taxon>Streptophyta</taxon>
        <taxon>Embryophyta</taxon>
        <taxon>Tracheophyta</taxon>
        <taxon>Spermatophyta</taxon>
        <taxon>Magnoliopsida</taxon>
        <taxon>eudicotyledons</taxon>
        <taxon>Gunneridae</taxon>
        <taxon>Pentapetalae</taxon>
        <taxon>rosids</taxon>
        <taxon>Vitales</taxon>
        <taxon>Vitaceae</taxon>
        <taxon>Viteae</taxon>
        <taxon>Vitis</taxon>
    </lineage>
</organism>
<protein>
    <submittedName>
        <fullName evidence="2">Uncharacterized protein</fullName>
    </submittedName>
</protein>